<feature type="region of interest" description="Disordered" evidence="1">
    <location>
        <begin position="126"/>
        <end position="149"/>
    </location>
</feature>
<evidence type="ECO:0000256" key="1">
    <source>
        <dbReference type="SAM" id="MobiDB-lite"/>
    </source>
</evidence>
<protein>
    <recommendedName>
        <fullName evidence="4">Phage tail protein</fullName>
    </recommendedName>
</protein>
<comment type="caution">
    <text evidence="2">The sequence shown here is derived from an EMBL/GenBank/DDBJ whole genome shotgun (WGS) entry which is preliminary data.</text>
</comment>
<dbReference type="RefSeq" id="WP_184881891.1">
    <property type="nucleotide sequence ID" value="NZ_BOOV01000026.1"/>
</dbReference>
<evidence type="ECO:0008006" key="4">
    <source>
        <dbReference type="Google" id="ProtNLM"/>
    </source>
</evidence>
<evidence type="ECO:0000313" key="3">
    <source>
        <dbReference type="Proteomes" id="UP000542210"/>
    </source>
</evidence>
<gene>
    <name evidence="2" type="ORF">BJ982_003801</name>
</gene>
<accession>A0A7W7D8L9</accession>
<dbReference type="EMBL" id="JACHND010000001">
    <property type="protein sequence ID" value="MBB4702257.1"/>
    <property type="molecule type" value="Genomic_DNA"/>
</dbReference>
<proteinExistence type="predicted"/>
<keyword evidence="3" id="KW-1185">Reference proteome</keyword>
<dbReference type="Proteomes" id="UP000542210">
    <property type="component" value="Unassembled WGS sequence"/>
</dbReference>
<reference evidence="2 3" key="1">
    <citation type="submission" date="2020-08" db="EMBL/GenBank/DDBJ databases">
        <title>Sequencing the genomes of 1000 actinobacteria strains.</title>
        <authorList>
            <person name="Klenk H.-P."/>
        </authorList>
    </citation>
    <scope>NUCLEOTIDE SEQUENCE [LARGE SCALE GENOMIC DNA]</scope>
    <source>
        <strain evidence="2 3">DSM 45784</strain>
    </source>
</reference>
<organism evidence="2 3">
    <name type="scientific">Sphaerisporangium siamense</name>
    <dbReference type="NCBI Taxonomy" id="795645"/>
    <lineage>
        <taxon>Bacteria</taxon>
        <taxon>Bacillati</taxon>
        <taxon>Actinomycetota</taxon>
        <taxon>Actinomycetes</taxon>
        <taxon>Streptosporangiales</taxon>
        <taxon>Streptosporangiaceae</taxon>
        <taxon>Sphaerisporangium</taxon>
    </lineage>
</organism>
<dbReference type="AlphaFoldDB" id="A0A7W7D8L9"/>
<evidence type="ECO:0000313" key="2">
    <source>
        <dbReference type="EMBL" id="MBB4702257.1"/>
    </source>
</evidence>
<sequence>MARIGRGFPSRITAIKPARSTDAIVELETFATVWEFPALEVTSPSIGIELPVFATTWEFPALEVVYDTEINLTAFSTVWEFPPLAVDTPILPGITITRDGEIEWRGVLWSSANKFRPQNDLAGWDDLPGLDSGNAPRANDDGSWAGPDYPEQRSVSVTVQIDDQTAFAASRKAIRDLLTPGDDESEYPLVIRISGETLLAYGKVAKRIIPSTLAGIGKADVAIQWVCADPYRYWLTEFGITVTPEGPQVISNGGGARTKPRLRFHGPASVPRIRVAGRILAFQVELGAGDVFDVNCRTGDTTIGELDYVRVHDFSVAITDLVIPPGDWELEYIPDSGGAAGVDVFWRPAES</sequence>
<name>A0A7W7D8L9_9ACTN</name>